<protein>
    <submittedName>
        <fullName evidence="7">MBL fold metallo-hydrolase</fullName>
    </submittedName>
</protein>
<dbReference type="Pfam" id="PF00753">
    <property type="entry name" value="Lactamase_B"/>
    <property type="match status" value="1"/>
</dbReference>
<dbReference type="InterPro" id="IPR036866">
    <property type="entry name" value="RibonucZ/Hydroxyglut_hydro"/>
</dbReference>
<organism evidence="7 8">
    <name type="scientific">Jeongeupia chitinilytica</name>
    <dbReference type="NCBI Taxonomy" id="1041641"/>
    <lineage>
        <taxon>Bacteria</taxon>
        <taxon>Pseudomonadati</taxon>
        <taxon>Pseudomonadota</taxon>
        <taxon>Betaproteobacteria</taxon>
        <taxon>Neisseriales</taxon>
        <taxon>Chitinibacteraceae</taxon>
        <taxon>Jeongeupia</taxon>
    </lineage>
</organism>
<dbReference type="Gene3D" id="3.60.15.10">
    <property type="entry name" value="Ribonuclease Z/Hydroxyacylglutathione hydrolase-like"/>
    <property type="match status" value="1"/>
</dbReference>
<feature type="signal peptide" evidence="5">
    <location>
        <begin position="1"/>
        <end position="25"/>
    </location>
</feature>
<dbReference type="PANTHER" id="PTHR42978:SF6">
    <property type="entry name" value="QUORUM-QUENCHING LACTONASE YTNP-RELATED"/>
    <property type="match status" value="1"/>
</dbReference>
<name>A0ABQ3GWF7_9NEIS</name>
<keyword evidence="3" id="KW-0378">Hydrolase</keyword>
<dbReference type="EMBL" id="BMYO01000001">
    <property type="protein sequence ID" value="GHD56775.1"/>
    <property type="molecule type" value="Genomic_DNA"/>
</dbReference>
<evidence type="ECO:0000313" key="7">
    <source>
        <dbReference type="EMBL" id="GHD56775.1"/>
    </source>
</evidence>
<gene>
    <name evidence="7" type="ORF">GCM10007350_04470</name>
</gene>
<comment type="similarity">
    <text evidence="1">Belongs to the metallo-beta-lactamase superfamily.</text>
</comment>
<keyword evidence="4" id="KW-0862">Zinc</keyword>
<comment type="caution">
    <text evidence="7">The sequence shown here is derived from an EMBL/GenBank/DDBJ whole genome shotgun (WGS) entry which is preliminary data.</text>
</comment>
<dbReference type="RefSeq" id="WP_189458513.1">
    <property type="nucleotide sequence ID" value="NZ_BMYO01000001.1"/>
</dbReference>
<keyword evidence="8" id="KW-1185">Reference proteome</keyword>
<dbReference type="CDD" id="cd07720">
    <property type="entry name" value="OPHC2-like_MBL-fold"/>
    <property type="match status" value="1"/>
</dbReference>
<dbReference type="SUPFAM" id="SSF56281">
    <property type="entry name" value="Metallo-hydrolase/oxidoreductase"/>
    <property type="match status" value="1"/>
</dbReference>
<evidence type="ECO:0000313" key="8">
    <source>
        <dbReference type="Proteomes" id="UP000604737"/>
    </source>
</evidence>
<evidence type="ECO:0000256" key="4">
    <source>
        <dbReference type="ARBA" id="ARBA00022833"/>
    </source>
</evidence>
<dbReference type="InterPro" id="IPR001279">
    <property type="entry name" value="Metallo-B-lactamas"/>
</dbReference>
<keyword evidence="5" id="KW-0732">Signal</keyword>
<accession>A0ABQ3GWF7</accession>
<feature type="chain" id="PRO_5045197482" evidence="5">
    <location>
        <begin position="26"/>
        <end position="325"/>
    </location>
</feature>
<dbReference type="Proteomes" id="UP000604737">
    <property type="component" value="Unassembled WGS sequence"/>
</dbReference>
<dbReference type="PANTHER" id="PTHR42978">
    <property type="entry name" value="QUORUM-QUENCHING LACTONASE YTNP-RELATED-RELATED"/>
    <property type="match status" value="1"/>
</dbReference>
<evidence type="ECO:0000256" key="3">
    <source>
        <dbReference type="ARBA" id="ARBA00022801"/>
    </source>
</evidence>
<dbReference type="InterPro" id="IPR051013">
    <property type="entry name" value="MBL_superfamily_lactonases"/>
</dbReference>
<evidence type="ECO:0000259" key="6">
    <source>
        <dbReference type="SMART" id="SM00849"/>
    </source>
</evidence>
<evidence type="ECO:0000256" key="1">
    <source>
        <dbReference type="ARBA" id="ARBA00007749"/>
    </source>
</evidence>
<evidence type="ECO:0000256" key="5">
    <source>
        <dbReference type="SAM" id="SignalP"/>
    </source>
</evidence>
<proteinExistence type="inferred from homology"/>
<feature type="domain" description="Metallo-beta-lactamase" evidence="6">
    <location>
        <begin position="89"/>
        <end position="295"/>
    </location>
</feature>
<sequence length="325" mass="34561">MIRKSLGSILLALAVAGLAAPVVHAAPPAQLKTQAPGFFRMALGDFVVTALYDGYIDIDPKLLKGASAQDIQTLLARMFLQTTPGVQTAVNAFLVHAGDKLILVDSGSGKCFGPNLGNIGTNLKAAGYTPEQVDLVLLTHLHPDHACGLASDDGKPAFPNADVYVSKAESGFWLDDETASKAPKEMQPFFKMAKDSVLPYARQGRLKVFGAGDKLLPGVTSVAAAGHTPGHTGYLISSKNQSLLLWGDLVHSHSVQFSRPEVSLEFDVNSEQAIATRKAIFANAARDKLWVGGAHLPFPGLGHVRSEGNAYAWVPIEYGPIRGDR</sequence>
<reference evidence="8" key="1">
    <citation type="journal article" date="2019" name="Int. J. Syst. Evol. Microbiol.">
        <title>The Global Catalogue of Microorganisms (GCM) 10K type strain sequencing project: providing services to taxonomists for standard genome sequencing and annotation.</title>
        <authorList>
            <consortium name="The Broad Institute Genomics Platform"/>
            <consortium name="The Broad Institute Genome Sequencing Center for Infectious Disease"/>
            <person name="Wu L."/>
            <person name="Ma J."/>
        </authorList>
    </citation>
    <scope>NUCLEOTIDE SEQUENCE [LARGE SCALE GENOMIC DNA]</scope>
    <source>
        <strain evidence="8">KCTC 23701</strain>
    </source>
</reference>
<evidence type="ECO:0000256" key="2">
    <source>
        <dbReference type="ARBA" id="ARBA00022723"/>
    </source>
</evidence>
<dbReference type="SMART" id="SM00849">
    <property type="entry name" value="Lactamase_B"/>
    <property type="match status" value="1"/>
</dbReference>
<keyword evidence="2" id="KW-0479">Metal-binding</keyword>